<dbReference type="InterPro" id="IPR053148">
    <property type="entry name" value="PD-DEXK-like_domain"/>
</dbReference>
<gene>
    <name evidence="2" type="ORF">Q760_03960</name>
</gene>
<dbReference type="Pfam" id="PF17761">
    <property type="entry name" value="DUF1016_N"/>
    <property type="match status" value="1"/>
</dbReference>
<comment type="caution">
    <text evidence="2">The sequence shown here is derived from an EMBL/GenBank/DDBJ whole genome shotgun (WGS) entry which is preliminary data.</text>
</comment>
<dbReference type="RefSeq" id="WP_034625631.1">
    <property type="nucleotide sequence ID" value="NZ_AXNT01000014.1"/>
</dbReference>
<name>A0A0A0BDJ9_9CELL</name>
<dbReference type="OrthoDB" id="9801263at2"/>
<dbReference type="EMBL" id="AXNT01000014">
    <property type="protein sequence ID" value="KGM03396.1"/>
    <property type="molecule type" value="Genomic_DNA"/>
</dbReference>
<evidence type="ECO:0000313" key="3">
    <source>
        <dbReference type="Proteomes" id="UP000029833"/>
    </source>
</evidence>
<sequence length="211" mass="23867">MSLTPGDDRSVADYRQLLDDVLTEVRAARIRAGQAVNAERTLLYWRVGQLILERQQQEGWGATIIDRLAADLAAQFPGARGWSPRNLWYMRALAEAYPTRVRATAVAGLPWGHLTVLMSQVPDPGARTWYAEQASRYGWSRAVLTHHISTRRYERVGQAPDNFTATVPAGEQDLVREVLADPYDLEFLALDPTHSERQLKDAQGQRRQICR</sequence>
<dbReference type="PANTHER" id="PTHR30547">
    <property type="entry name" value="UNCHARACTERIZED PROTEIN YHCG-RELATED"/>
    <property type="match status" value="1"/>
</dbReference>
<reference evidence="2 3" key="1">
    <citation type="submission" date="2013-10" db="EMBL/GenBank/DDBJ databases">
        <authorList>
            <person name="Wang G."/>
            <person name="Zhuang W."/>
        </authorList>
    </citation>
    <scope>NUCLEOTIDE SEQUENCE [LARGE SCALE GENOMIC DNA]</scope>
    <source>
        <strain evidence="2 3">DSM 20118</strain>
    </source>
</reference>
<dbReference type="InterPro" id="IPR041527">
    <property type="entry name" value="YhcG_N"/>
</dbReference>
<keyword evidence="3" id="KW-1185">Reference proteome</keyword>
<organism evidence="2 3">
    <name type="scientific">Cellulomonas cellasea DSM 20118</name>
    <dbReference type="NCBI Taxonomy" id="1408250"/>
    <lineage>
        <taxon>Bacteria</taxon>
        <taxon>Bacillati</taxon>
        <taxon>Actinomycetota</taxon>
        <taxon>Actinomycetes</taxon>
        <taxon>Micrococcales</taxon>
        <taxon>Cellulomonadaceae</taxon>
        <taxon>Cellulomonas</taxon>
    </lineage>
</organism>
<dbReference type="PANTHER" id="PTHR30547:SF0">
    <property type="entry name" value="BLR8175 PROTEIN"/>
    <property type="match status" value="1"/>
</dbReference>
<dbReference type="STRING" id="1408250.Q760_03960"/>
<evidence type="ECO:0000259" key="1">
    <source>
        <dbReference type="Pfam" id="PF17761"/>
    </source>
</evidence>
<protein>
    <recommendedName>
        <fullName evidence="1">YhcG N-terminal domain-containing protein</fullName>
    </recommendedName>
</protein>
<accession>A0A0A0BDJ9</accession>
<feature type="domain" description="YhcG N-terminal" evidence="1">
    <location>
        <begin position="21"/>
        <end position="155"/>
    </location>
</feature>
<proteinExistence type="predicted"/>
<evidence type="ECO:0000313" key="2">
    <source>
        <dbReference type="EMBL" id="KGM03396.1"/>
    </source>
</evidence>
<dbReference type="AlphaFoldDB" id="A0A0A0BDJ9"/>
<dbReference type="Proteomes" id="UP000029833">
    <property type="component" value="Unassembled WGS sequence"/>
</dbReference>